<accession>A0A975IYN9</accession>
<sequence length="87" mass="9796">MKHTFVRLGLLASLVVGSFASVSCETTGDPSTGGIFWSERKAQARLDERQARLNRIEDRTDAAKARARAKQREINRLKTEKAESDKY</sequence>
<feature type="signal peptide" evidence="2">
    <location>
        <begin position="1"/>
        <end position="20"/>
    </location>
</feature>
<dbReference type="KEGG" id="lamb:KBB96_14550"/>
<dbReference type="RefSeq" id="WP_211630172.1">
    <property type="nucleotide sequence ID" value="NZ_CP073100.1"/>
</dbReference>
<dbReference type="Proteomes" id="UP000676169">
    <property type="component" value="Chromosome"/>
</dbReference>
<dbReference type="AlphaFoldDB" id="A0A975IYN9"/>
<evidence type="ECO:0000313" key="3">
    <source>
        <dbReference type="EMBL" id="QUE50083.1"/>
    </source>
</evidence>
<keyword evidence="2" id="KW-0732">Signal</keyword>
<name>A0A975IYN9_9BACT</name>
<keyword evidence="4" id="KW-1185">Reference proteome</keyword>
<feature type="region of interest" description="Disordered" evidence="1">
    <location>
        <begin position="57"/>
        <end position="87"/>
    </location>
</feature>
<reference evidence="3" key="1">
    <citation type="submission" date="2021-04" db="EMBL/GenBank/DDBJ databases">
        <title>Luteolibacter sp. 32A isolated from the skin of an Anderson's salamander (Ambystoma andersonii).</title>
        <authorList>
            <person name="Spergser J."/>
            <person name="Busse H.-J."/>
        </authorList>
    </citation>
    <scope>NUCLEOTIDE SEQUENCE</scope>
    <source>
        <strain evidence="3">32A</strain>
    </source>
</reference>
<dbReference type="PROSITE" id="PS51257">
    <property type="entry name" value="PROKAR_LIPOPROTEIN"/>
    <property type="match status" value="1"/>
</dbReference>
<evidence type="ECO:0008006" key="5">
    <source>
        <dbReference type="Google" id="ProtNLM"/>
    </source>
</evidence>
<protein>
    <recommendedName>
        <fullName evidence="5">Lipoprotein</fullName>
    </recommendedName>
</protein>
<evidence type="ECO:0000256" key="1">
    <source>
        <dbReference type="SAM" id="MobiDB-lite"/>
    </source>
</evidence>
<proteinExistence type="predicted"/>
<organism evidence="3 4">
    <name type="scientific">Luteolibacter ambystomatis</name>
    <dbReference type="NCBI Taxonomy" id="2824561"/>
    <lineage>
        <taxon>Bacteria</taxon>
        <taxon>Pseudomonadati</taxon>
        <taxon>Verrucomicrobiota</taxon>
        <taxon>Verrucomicrobiia</taxon>
        <taxon>Verrucomicrobiales</taxon>
        <taxon>Verrucomicrobiaceae</taxon>
        <taxon>Luteolibacter</taxon>
    </lineage>
</organism>
<evidence type="ECO:0000256" key="2">
    <source>
        <dbReference type="SAM" id="SignalP"/>
    </source>
</evidence>
<feature type="chain" id="PRO_5037593690" description="Lipoprotein" evidence="2">
    <location>
        <begin position="21"/>
        <end position="87"/>
    </location>
</feature>
<evidence type="ECO:0000313" key="4">
    <source>
        <dbReference type="Proteomes" id="UP000676169"/>
    </source>
</evidence>
<dbReference type="EMBL" id="CP073100">
    <property type="protein sequence ID" value="QUE50083.1"/>
    <property type="molecule type" value="Genomic_DNA"/>
</dbReference>
<gene>
    <name evidence="3" type="ORF">KBB96_14550</name>
</gene>